<proteinExistence type="predicted"/>
<keyword evidence="3" id="KW-1185">Reference proteome</keyword>
<sequence>MGSENVANGAAADVDVDSTESNLYQGGAIDNGAEMNVEKSNAHEAKARFVDEPNAEVESGWVLASSAEGNGSGWISADGAPVTLPPAVASQPWPSSQQRSFYLVRIPRSVDEKLRNEIKLAEARVEHLPREVDRALQSIERGFFNEL</sequence>
<evidence type="ECO:0000313" key="2">
    <source>
        <dbReference type="EMBL" id="KAH7431488.1"/>
    </source>
</evidence>
<feature type="region of interest" description="Disordered" evidence="1">
    <location>
        <begin position="1"/>
        <end position="30"/>
    </location>
</feature>
<comment type="caution">
    <text evidence="2">The sequence shown here is derived from an EMBL/GenBank/DDBJ whole genome shotgun (WGS) entry which is preliminary data.</text>
</comment>
<name>A0A8T2U9W4_CERRI</name>
<dbReference type="AlphaFoldDB" id="A0A8T2U9W4"/>
<feature type="compositionally biased region" description="Low complexity" evidence="1">
    <location>
        <begin position="1"/>
        <end position="13"/>
    </location>
</feature>
<accession>A0A8T2U9W4</accession>
<protein>
    <submittedName>
        <fullName evidence="2">Uncharacterized protein</fullName>
    </submittedName>
</protein>
<reference evidence="2" key="1">
    <citation type="submission" date="2021-08" db="EMBL/GenBank/DDBJ databases">
        <title>WGS assembly of Ceratopteris richardii.</title>
        <authorList>
            <person name="Marchant D.B."/>
            <person name="Chen G."/>
            <person name="Jenkins J."/>
            <person name="Shu S."/>
            <person name="Leebens-Mack J."/>
            <person name="Grimwood J."/>
            <person name="Schmutz J."/>
            <person name="Soltis P."/>
            <person name="Soltis D."/>
            <person name="Chen Z.-H."/>
        </authorList>
    </citation>
    <scope>NUCLEOTIDE SEQUENCE</scope>
    <source>
        <strain evidence="2">Whitten #5841</strain>
        <tissue evidence="2">Leaf</tissue>
    </source>
</reference>
<gene>
    <name evidence="2" type="ORF">KP509_08G051100</name>
</gene>
<evidence type="ECO:0000313" key="3">
    <source>
        <dbReference type="Proteomes" id="UP000825935"/>
    </source>
</evidence>
<organism evidence="2 3">
    <name type="scientific">Ceratopteris richardii</name>
    <name type="common">Triangle waterfern</name>
    <dbReference type="NCBI Taxonomy" id="49495"/>
    <lineage>
        <taxon>Eukaryota</taxon>
        <taxon>Viridiplantae</taxon>
        <taxon>Streptophyta</taxon>
        <taxon>Embryophyta</taxon>
        <taxon>Tracheophyta</taxon>
        <taxon>Polypodiopsida</taxon>
        <taxon>Polypodiidae</taxon>
        <taxon>Polypodiales</taxon>
        <taxon>Pteridineae</taxon>
        <taxon>Pteridaceae</taxon>
        <taxon>Parkerioideae</taxon>
        <taxon>Ceratopteris</taxon>
    </lineage>
</organism>
<dbReference type="EMBL" id="CM035413">
    <property type="protein sequence ID" value="KAH7431488.1"/>
    <property type="molecule type" value="Genomic_DNA"/>
</dbReference>
<evidence type="ECO:0000256" key="1">
    <source>
        <dbReference type="SAM" id="MobiDB-lite"/>
    </source>
</evidence>
<dbReference type="Proteomes" id="UP000825935">
    <property type="component" value="Chromosome 8"/>
</dbReference>